<feature type="transmembrane region" description="Helical" evidence="1">
    <location>
        <begin position="24"/>
        <end position="47"/>
    </location>
</feature>
<dbReference type="AlphaFoldDB" id="A0AAX6MB97"/>
<sequence length="201" mass="22323">MSAGKLQNITEMRRYRGIWRKRDLVPFWILQIILAIVCIVAAALLFVGASSVERQQREIEPSGLFVIVYLGYEADDLVKYARITGTITLILGVGTLIFDLIEIILLVQGRLNPVVLLITACVKTMVWSAYFITAIIITTASSIFGALGLLVGVVPTLTSIAQLVYGVIYTNRKRNGQLSRRTNKAIIGDQGSYDMVYDTRH</sequence>
<name>A0AAX6MB97_9PEZI</name>
<evidence type="ECO:0000256" key="1">
    <source>
        <dbReference type="SAM" id="Phobius"/>
    </source>
</evidence>
<protein>
    <submittedName>
        <fullName evidence="2">Uncharacterized protein</fullName>
    </submittedName>
</protein>
<dbReference type="EMBL" id="JBANMG010000009">
    <property type="protein sequence ID" value="KAK6949657.1"/>
    <property type="molecule type" value="Genomic_DNA"/>
</dbReference>
<reference evidence="2 3" key="1">
    <citation type="journal article" date="2024" name="Front Chem Biol">
        <title>Unveiling the potential of Daldinia eschscholtzii MFLUCC 19-0629 through bioactivity and bioinformatics studies for enhanced sustainable agriculture production.</title>
        <authorList>
            <person name="Brooks S."/>
            <person name="Weaver J.A."/>
            <person name="Klomchit A."/>
            <person name="Alharthi S.A."/>
            <person name="Onlamun T."/>
            <person name="Nurani R."/>
            <person name="Vong T.K."/>
            <person name="Alberti F."/>
            <person name="Greco C."/>
        </authorList>
    </citation>
    <scope>NUCLEOTIDE SEQUENCE [LARGE SCALE GENOMIC DNA]</scope>
    <source>
        <strain evidence="2">MFLUCC 19-0629</strain>
    </source>
</reference>
<organism evidence="2 3">
    <name type="scientific">Daldinia eschscholtzii</name>
    <dbReference type="NCBI Taxonomy" id="292717"/>
    <lineage>
        <taxon>Eukaryota</taxon>
        <taxon>Fungi</taxon>
        <taxon>Dikarya</taxon>
        <taxon>Ascomycota</taxon>
        <taxon>Pezizomycotina</taxon>
        <taxon>Sordariomycetes</taxon>
        <taxon>Xylariomycetidae</taxon>
        <taxon>Xylariales</taxon>
        <taxon>Hypoxylaceae</taxon>
        <taxon>Daldinia</taxon>
    </lineage>
</organism>
<dbReference type="Proteomes" id="UP001369815">
    <property type="component" value="Unassembled WGS sequence"/>
</dbReference>
<keyword evidence="1" id="KW-1133">Transmembrane helix</keyword>
<feature type="transmembrane region" description="Helical" evidence="1">
    <location>
        <begin position="87"/>
        <end position="107"/>
    </location>
</feature>
<evidence type="ECO:0000313" key="2">
    <source>
        <dbReference type="EMBL" id="KAK6949657.1"/>
    </source>
</evidence>
<gene>
    <name evidence="2" type="ORF">Daesc_009740</name>
</gene>
<accession>A0AAX6MB97</accession>
<proteinExistence type="predicted"/>
<keyword evidence="1" id="KW-0472">Membrane</keyword>
<feature type="transmembrane region" description="Helical" evidence="1">
    <location>
        <begin position="114"/>
        <end position="137"/>
    </location>
</feature>
<evidence type="ECO:0000313" key="3">
    <source>
        <dbReference type="Proteomes" id="UP001369815"/>
    </source>
</evidence>
<comment type="caution">
    <text evidence="2">The sequence shown here is derived from an EMBL/GenBank/DDBJ whole genome shotgun (WGS) entry which is preliminary data.</text>
</comment>
<keyword evidence="1" id="KW-0812">Transmembrane</keyword>
<keyword evidence="3" id="KW-1185">Reference proteome</keyword>
<feature type="transmembrane region" description="Helical" evidence="1">
    <location>
        <begin position="143"/>
        <end position="168"/>
    </location>
</feature>